<dbReference type="AlphaFoldDB" id="A0A6H1ZXT7"/>
<reference evidence="1" key="1">
    <citation type="submission" date="2020-03" db="EMBL/GenBank/DDBJ databases">
        <title>The deep terrestrial virosphere.</title>
        <authorList>
            <person name="Holmfeldt K."/>
            <person name="Nilsson E."/>
            <person name="Simone D."/>
            <person name="Lopez-Fernandez M."/>
            <person name="Wu X."/>
            <person name="de Brujin I."/>
            <person name="Lundin D."/>
            <person name="Andersson A."/>
            <person name="Bertilsson S."/>
            <person name="Dopson M."/>
        </authorList>
    </citation>
    <scope>NUCLEOTIDE SEQUENCE</scope>
    <source>
        <strain evidence="1">TM448A02956</strain>
    </source>
</reference>
<accession>A0A6H1ZXT7</accession>
<name>A0A6H1ZXT7_9ZZZZ</name>
<sequence length="82" mass="9419">MAVNQLAYYAQRVAETGGLVHIMMLTNLRDYIKQTPEESLLNDIKETYRHAQLRAMWEAGLNSTLQQAVLARLEELEARRTA</sequence>
<organism evidence="1">
    <name type="scientific">viral metagenome</name>
    <dbReference type="NCBI Taxonomy" id="1070528"/>
    <lineage>
        <taxon>unclassified sequences</taxon>
        <taxon>metagenomes</taxon>
        <taxon>organismal metagenomes</taxon>
    </lineage>
</organism>
<proteinExistence type="predicted"/>
<dbReference type="EMBL" id="MT144364">
    <property type="protein sequence ID" value="QJA52746.1"/>
    <property type="molecule type" value="Genomic_DNA"/>
</dbReference>
<evidence type="ECO:0000313" key="1">
    <source>
        <dbReference type="EMBL" id="QJA52746.1"/>
    </source>
</evidence>
<gene>
    <name evidence="1" type="ORF">TM448A02956_0011</name>
</gene>
<protein>
    <submittedName>
        <fullName evidence="1">Uncharacterized protein</fullName>
    </submittedName>
</protein>